<dbReference type="InterPro" id="IPR027417">
    <property type="entry name" value="P-loop_NTPase"/>
</dbReference>
<feature type="region of interest" description="Disordered" evidence="1">
    <location>
        <begin position="1"/>
        <end position="22"/>
    </location>
</feature>
<organism evidence="2 3">
    <name type="scientific">Streptomyces spectabilis</name>
    <dbReference type="NCBI Taxonomy" id="68270"/>
    <lineage>
        <taxon>Bacteria</taxon>
        <taxon>Bacillati</taxon>
        <taxon>Actinomycetota</taxon>
        <taxon>Actinomycetes</taxon>
        <taxon>Kitasatosporales</taxon>
        <taxon>Streptomycetaceae</taxon>
        <taxon>Streptomyces</taxon>
    </lineage>
</organism>
<keyword evidence="3" id="KW-1185">Reference proteome</keyword>
<protein>
    <submittedName>
        <fullName evidence="2">Putative ATPase</fullName>
    </submittedName>
</protein>
<dbReference type="EMBL" id="JACHJD010000010">
    <property type="protein sequence ID" value="MBB5106832.1"/>
    <property type="molecule type" value="Genomic_DNA"/>
</dbReference>
<reference evidence="2 3" key="1">
    <citation type="submission" date="2020-08" db="EMBL/GenBank/DDBJ databases">
        <title>Genomic Encyclopedia of Type Strains, Phase III (KMG-III): the genomes of soil and plant-associated and newly described type strains.</title>
        <authorList>
            <person name="Whitman W."/>
        </authorList>
    </citation>
    <scope>NUCLEOTIDE SEQUENCE [LARGE SCALE GENOMIC DNA]</scope>
    <source>
        <strain evidence="2 3">CECT 3146</strain>
    </source>
</reference>
<name>A0A7W8AYK3_STRST</name>
<sequence length="730" mass="78587">MSHGVPGETETGEWSGNLPREAGSFVGRQDELARLDGMLWPDGLTTGGGGVPRSRDGGRRLVTLLGPGGVGKTRLALRAAHGMRAAYPDGVWLVELSPLHGIGLTGPSVLGLVVMEALRVADQTTRPAEEALAAWIADKRLLLVLDSCEHLLEDCASFVDALRLAPHVDILATSRRRLGLSGERCLEVEPLPVDESGTAARDDAVTLFADRAAAVRPGFVLDEATRPVAVSVCQYLDGVPLAVELAAARLSTLSLTDLDNHLGTRTDHRLALLASDDGTEDPSRHQALRTTIGWSHELCAPLERLLWARLSVFTGGFGAEAAQEVCAGGPLAAGQVPVLLDELAAQSIVQRDRRTGTDRFRMLDTVREYGADWLGELGEEDAVRLRHREYYRRLARDGCAEWNTGRQVHWCERVLTDHANLRAAVDWSLDRPDRRAALEIAGTVGFLWRHCGHVRDANRCLDRALAADPAPGPDLLRALWTRGAGAIMQGDMDAAAEHGRRFTDVARQQADPVALSVSAYLTGSQLALRGRSAEAVGLMSVAARLRVRDDWLGSAQIQMIGALAYAHLMSGDYEAARAVSEEVRAECARRGEHWTRSTSDVIVAKLDLAQGDTAAGVRNAARAVAAHRLLRSAGGLAALALDTLASAIVAAGEAHRAAELLGIAQRLWDRAGGRAQLSSPDLIAARRACERVIRDKIGDPAYEYSYEAGRAMSYEQGMSYEPDTAPRTSD</sequence>
<dbReference type="SUPFAM" id="SSF52540">
    <property type="entry name" value="P-loop containing nucleoside triphosphate hydrolases"/>
    <property type="match status" value="1"/>
</dbReference>
<dbReference type="PANTHER" id="PTHR47691">
    <property type="entry name" value="REGULATOR-RELATED"/>
    <property type="match status" value="1"/>
</dbReference>
<evidence type="ECO:0000313" key="2">
    <source>
        <dbReference type="EMBL" id="MBB5106832.1"/>
    </source>
</evidence>
<dbReference type="RefSeq" id="WP_229879448.1">
    <property type="nucleotide sequence ID" value="NZ_BMSQ01000018.1"/>
</dbReference>
<evidence type="ECO:0000313" key="3">
    <source>
        <dbReference type="Proteomes" id="UP000549009"/>
    </source>
</evidence>
<evidence type="ECO:0000256" key="1">
    <source>
        <dbReference type="SAM" id="MobiDB-lite"/>
    </source>
</evidence>
<proteinExistence type="predicted"/>
<gene>
    <name evidence="2" type="ORF">FHS40_005945</name>
</gene>
<accession>A0A7W8AYK3</accession>
<dbReference type="InterPro" id="IPR011990">
    <property type="entry name" value="TPR-like_helical_dom_sf"/>
</dbReference>
<dbReference type="Proteomes" id="UP000549009">
    <property type="component" value="Unassembled WGS sequence"/>
</dbReference>
<dbReference type="PRINTS" id="PR00364">
    <property type="entry name" value="DISEASERSIST"/>
</dbReference>
<dbReference type="Gene3D" id="1.25.40.10">
    <property type="entry name" value="Tetratricopeptide repeat domain"/>
    <property type="match status" value="1"/>
</dbReference>
<dbReference type="AlphaFoldDB" id="A0A7W8AYK3"/>
<dbReference type="SUPFAM" id="SSF48452">
    <property type="entry name" value="TPR-like"/>
    <property type="match status" value="1"/>
</dbReference>
<dbReference type="PANTHER" id="PTHR47691:SF3">
    <property type="entry name" value="HTH-TYPE TRANSCRIPTIONAL REGULATOR RV0890C-RELATED"/>
    <property type="match status" value="1"/>
</dbReference>
<dbReference type="Gene3D" id="3.40.50.300">
    <property type="entry name" value="P-loop containing nucleotide triphosphate hydrolases"/>
    <property type="match status" value="1"/>
</dbReference>
<comment type="caution">
    <text evidence="2">The sequence shown here is derived from an EMBL/GenBank/DDBJ whole genome shotgun (WGS) entry which is preliminary data.</text>
</comment>